<gene>
    <name evidence="2" type="ORF">FisN_6Hu279</name>
</gene>
<evidence type="ECO:0000313" key="3">
    <source>
        <dbReference type="Proteomes" id="UP000198406"/>
    </source>
</evidence>
<comment type="caution">
    <text evidence="2">The sequence shown here is derived from an EMBL/GenBank/DDBJ whole genome shotgun (WGS) entry which is preliminary data.</text>
</comment>
<dbReference type="OrthoDB" id="42682at2759"/>
<dbReference type="SUPFAM" id="SSF54518">
    <property type="entry name" value="Tubby C-terminal domain-like"/>
    <property type="match status" value="1"/>
</dbReference>
<evidence type="ECO:0000256" key="1">
    <source>
        <dbReference type="ARBA" id="ARBA00005437"/>
    </source>
</evidence>
<evidence type="ECO:0000313" key="2">
    <source>
        <dbReference type="EMBL" id="GAX22032.1"/>
    </source>
</evidence>
<accession>A0A1Z5K798</accession>
<dbReference type="InterPro" id="IPR038595">
    <property type="entry name" value="LOR_sf"/>
</dbReference>
<dbReference type="InterPro" id="IPR007612">
    <property type="entry name" value="LOR"/>
</dbReference>
<keyword evidence="3" id="KW-1185">Reference proteome</keyword>
<dbReference type="Proteomes" id="UP000198406">
    <property type="component" value="Unassembled WGS sequence"/>
</dbReference>
<dbReference type="Gene3D" id="2.40.160.200">
    <property type="entry name" value="LURP1-related"/>
    <property type="match status" value="1"/>
</dbReference>
<dbReference type="Pfam" id="PF04525">
    <property type="entry name" value="LOR"/>
    <property type="match status" value="1"/>
</dbReference>
<dbReference type="EMBL" id="BDSP01000177">
    <property type="protein sequence ID" value="GAX22032.1"/>
    <property type="molecule type" value="Genomic_DNA"/>
</dbReference>
<proteinExistence type="inferred from homology"/>
<organism evidence="2 3">
    <name type="scientific">Fistulifera solaris</name>
    <name type="common">Oleaginous diatom</name>
    <dbReference type="NCBI Taxonomy" id="1519565"/>
    <lineage>
        <taxon>Eukaryota</taxon>
        <taxon>Sar</taxon>
        <taxon>Stramenopiles</taxon>
        <taxon>Ochrophyta</taxon>
        <taxon>Bacillariophyta</taxon>
        <taxon>Bacillariophyceae</taxon>
        <taxon>Bacillariophycidae</taxon>
        <taxon>Naviculales</taxon>
        <taxon>Naviculaceae</taxon>
        <taxon>Fistulifera</taxon>
    </lineage>
</organism>
<comment type="similarity">
    <text evidence="1">Belongs to the LOR family.</text>
</comment>
<name>A0A1Z5K798_FISSO</name>
<protein>
    <recommendedName>
        <fullName evidence="4">Phospholipid scramblase</fullName>
    </recommendedName>
</protein>
<evidence type="ECO:0008006" key="4">
    <source>
        <dbReference type="Google" id="ProtNLM"/>
    </source>
</evidence>
<dbReference type="InterPro" id="IPR025659">
    <property type="entry name" value="Tubby-like_C"/>
</dbReference>
<dbReference type="InParanoid" id="A0A1Z5K798"/>
<reference evidence="2 3" key="1">
    <citation type="journal article" date="2015" name="Plant Cell">
        <title>Oil accumulation by the oleaginous diatom Fistulifera solaris as revealed by the genome and transcriptome.</title>
        <authorList>
            <person name="Tanaka T."/>
            <person name="Maeda Y."/>
            <person name="Veluchamy A."/>
            <person name="Tanaka M."/>
            <person name="Abida H."/>
            <person name="Marechal E."/>
            <person name="Bowler C."/>
            <person name="Muto M."/>
            <person name="Sunaga Y."/>
            <person name="Tanaka M."/>
            <person name="Yoshino T."/>
            <person name="Taniguchi T."/>
            <person name="Fukuda Y."/>
            <person name="Nemoto M."/>
            <person name="Matsumoto M."/>
            <person name="Wong P.S."/>
            <person name="Aburatani S."/>
            <person name="Fujibuchi W."/>
        </authorList>
    </citation>
    <scope>NUCLEOTIDE SEQUENCE [LARGE SCALE GENOMIC DNA]</scope>
    <source>
        <strain evidence="2 3">JPCC DA0580</strain>
    </source>
</reference>
<sequence>MKSMFQRFAPIPTVQDYDYVHHLAGPLFSDQITPSSQPGQVHHLRMKEQLWTRWSNDMYGIRYADGTVFAADIKGQTFTFRDRMVLRDTKEEVIGVMVKVMSRTQQTIKIYGLRPFTAGQISSEQRYKSSALYLWAEVTELLTSFQYVMTMADGTEYVADPVGGFVGSQNMRLTRNGKVCAALRQINWAADFEGKTWDVTVDPGVDPCLICCFIVVIDEMNENRRK</sequence>
<dbReference type="AlphaFoldDB" id="A0A1Z5K798"/>